<feature type="region of interest" description="Disordered" evidence="1">
    <location>
        <begin position="1"/>
        <end position="27"/>
    </location>
</feature>
<dbReference type="AlphaFoldDB" id="A0A2V1D448"/>
<keyword evidence="3" id="KW-1185">Reference proteome</keyword>
<accession>A0A2V1D448</accession>
<protein>
    <submittedName>
        <fullName evidence="2">Uncharacterized protein</fullName>
    </submittedName>
</protein>
<proteinExistence type="predicted"/>
<organism evidence="2 3">
    <name type="scientific">Periconia macrospinosa</name>
    <dbReference type="NCBI Taxonomy" id="97972"/>
    <lineage>
        <taxon>Eukaryota</taxon>
        <taxon>Fungi</taxon>
        <taxon>Dikarya</taxon>
        <taxon>Ascomycota</taxon>
        <taxon>Pezizomycotina</taxon>
        <taxon>Dothideomycetes</taxon>
        <taxon>Pleosporomycetidae</taxon>
        <taxon>Pleosporales</taxon>
        <taxon>Massarineae</taxon>
        <taxon>Periconiaceae</taxon>
        <taxon>Periconia</taxon>
    </lineage>
</organism>
<feature type="compositionally biased region" description="Polar residues" evidence="1">
    <location>
        <begin position="83"/>
        <end position="94"/>
    </location>
</feature>
<feature type="compositionally biased region" description="Polar residues" evidence="1">
    <location>
        <begin position="58"/>
        <end position="72"/>
    </location>
</feature>
<dbReference type="Proteomes" id="UP000244855">
    <property type="component" value="Unassembled WGS sequence"/>
</dbReference>
<feature type="region of interest" description="Disordered" evidence="1">
    <location>
        <begin position="52"/>
        <end position="110"/>
    </location>
</feature>
<dbReference type="EMBL" id="KZ805701">
    <property type="protein sequence ID" value="PVH92263.1"/>
    <property type="molecule type" value="Genomic_DNA"/>
</dbReference>
<gene>
    <name evidence="2" type="ORF">DM02DRAFT_663111</name>
</gene>
<dbReference type="OrthoDB" id="3960873at2759"/>
<reference evidence="2 3" key="1">
    <citation type="journal article" date="2018" name="Sci. Rep.">
        <title>Comparative genomics provides insights into the lifestyle and reveals functional heterogeneity of dark septate endophytic fungi.</title>
        <authorList>
            <person name="Knapp D.G."/>
            <person name="Nemeth J.B."/>
            <person name="Barry K."/>
            <person name="Hainaut M."/>
            <person name="Henrissat B."/>
            <person name="Johnson J."/>
            <person name="Kuo A."/>
            <person name="Lim J.H.P."/>
            <person name="Lipzen A."/>
            <person name="Nolan M."/>
            <person name="Ohm R.A."/>
            <person name="Tamas L."/>
            <person name="Grigoriev I.V."/>
            <person name="Spatafora J.W."/>
            <person name="Nagy L.G."/>
            <person name="Kovacs G.M."/>
        </authorList>
    </citation>
    <scope>NUCLEOTIDE SEQUENCE [LARGE SCALE GENOMIC DNA]</scope>
    <source>
        <strain evidence="2 3">DSE2036</strain>
    </source>
</reference>
<evidence type="ECO:0000313" key="3">
    <source>
        <dbReference type="Proteomes" id="UP000244855"/>
    </source>
</evidence>
<evidence type="ECO:0000256" key="1">
    <source>
        <dbReference type="SAM" id="MobiDB-lite"/>
    </source>
</evidence>
<name>A0A2V1D448_9PLEO</name>
<evidence type="ECO:0000313" key="2">
    <source>
        <dbReference type="EMBL" id="PVH92263.1"/>
    </source>
</evidence>
<sequence length="154" mass="16848">MGAYGSARHQKLEGFKVEPLGEGTVHPPPEKLETELHQHSAHRQPTKFATSHFEEPLTRTTSPLTRITSQTPGILPLAPYNTADYQTTSSTVASTPCRRGGSPSTHPTKSEEIRARALILSRLDSAPKRNIAFVELRHDELLLPLRSAAGHIGT</sequence>